<proteinExistence type="predicted"/>
<dbReference type="EMBL" id="VICG01000015">
    <property type="protein sequence ID" value="KAA8564364.1"/>
    <property type="molecule type" value="Genomic_DNA"/>
</dbReference>
<sequence length="163" mass="17455">MDSSETSAHVSVGFDTEPRPAPVSNSDASSTKYTSPGCEAVASEIKDSSDYRYLAVQPRKGSNPSASNPAASHNQSGQNPEKAVSPIQKFKTATIKNPYGTEVYKYTYTEFEPTGAMPIVGFVPQPAPENIELPASKPDEPQEPWKTFPPPSNSAYAGLGEKD</sequence>
<dbReference type="Proteomes" id="UP000322873">
    <property type="component" value="Unassembled WGS sequence"/>
</dbReference>
<feature type="compositionally biased region" description="Polar residues" evidence="1">
    <location>
        <begin position="23"/>
        <end position="34"/>
    </location>
</feature>
<protein>
    <submittedName>
        <fullName evidence="2">Uncharacterized protein</fullName>
    </submittedName>
</protein>
<accession>A0A5M9J4Z7</accession>
<feature type="region of interest" description="Disordered" evidence="1">
    <location>
        <begin position="127"/>
        <end position="163"/>
    </location>
</feature>
<gene>
    <name evidence="2" type="ORF">EYC84_011308</name>
</gene>
<evidence type="ECO:0000313" key="2">
    <source>
        <dbReference type="EMBL" id="KAA8564364.1"/>
    </source>
</evidence>
<feature type="region of interest" description="Disordered" evidence="1">
    <location>
        <begin position="49"/>
        <end position="89"/>
    </location>
</feature>
<dbReference type="AlphaFoldDB" id="A0A5M9J4Z7"/>
<evidence type="ECO:0000256" key="1">
    <source>
        <dbReference type="SAM" id="MobiDB-lite"/>
    </source>
</evidence>
<feature type="compositionally biased region" description="Low complexity" evidence="1">
    <location>
        <begin position="62"/>
        <end position="72"/>
    </location>
</feature>
<organism evidence="2 3">
    <name type="scientific">Monilinia fructicola</name>
    <name type="common">Brown rot fungus</name>
    <name type="synonym">Ciboria fructicola</name>
    <dbReference type="NCBI Taxonomy" id="38448"/>
    <lineage>
        <taxon>Eukaryota</taxon>
        <taxon>Fungi</taxon>
        <taxon>Dikarya</taxon>
        <taxon>Ascomycota</taxon>
        <taxon>Pezizomycotina</taxon>
        <taxon>Leotiomycetes</taxon>
        <taxon>Helotiales</taxon>
        <taxon>Sclerotiniaceae</taxon>
        <taxon>Monilinia</taxon>
    </lineage>
</organism>
<name>A0A5M9J4Z7_MONFR</name>
<evidence type="ECO:0000313" key="3">
    <source>
        <dbReference type="Proteomes" id="UP000322873"/>
    </source>
</evidence>
<reference evidence="2 3" key="1">
    <citation type="submission" date="2019-06" db="EMBL/GenBank/DDBJ databases">
        <title>Genome Sequence of the Brown Rot Fungal Pathogen Monilinia fructicola.</title>
        <authorList>
            <person name="De Miccolis Angelini R.M."/>
            <person name="Landi L."/>
            <person name="Abate D."/>
            <person name="Pollastro S."/>
            <person name="Romanazzi G."/>
            <person name="Faretra F."/>
        </authorList>
    </citation>
    <scope>NUCLEOTIDE SEQUENCE [LARGE SCALE GENOMIC DNA]</scope>
    <source>
        <strain evidence="2 3">Mfrc123</strain>
    </source>
</reference>
<dbReference type="VEuPathDB" id="FungiDB:MFRU_013g00020"/>
<comment type="caution">
    <text evidence="2">The sequence shown here is derived from an EMBL/GenBank/DDBJ whole genome shotgun (WGS) entry which is preliminary data.</text>
</comment>
<keyword evidence="3" id="KW-1185">Reference proteome</keyword>
<feature type="region of interest" description="Disordered" evidence="1">
    <location>
        <begin position="1"/>
        <end position="37"/>
    </location>
</feature>